<evidence type="ECO:0000313" key="1">
    <source>
        <dbReference type="EMBL" id="KAJ5069460.1"/>
    </source>
</evidence>
<name>A0A9Q0LBL3_ANAIG</name>
<protein>
    <submittedName>
        <fullName evidence="1">Uncharacterized protein</fullName>
    </submittedName>
</protein>
<organism evidence="1 2">
    <name type="scientific">Anaeramoeba ignava</name>
    <name type="common">Anaerobic marine amoeba</name>
    <dbReference type="NCBI Taxonomy" id="1746090"/>
    <lineage>
        <taxon>Eukaryota</taxon>
        <taxon>Metamonada</taxon>
        <taxon>Anaeramoebidae</taxon>
        <taxon>Anaeramoeba</taxon>
    </lineage>
</organism>
<accession>A0A9Q0LBL3</accession>
<comment type="caution">
    <text evidence="1">The sequence shown here is derived from an EMBL/GenBank/DDBJ whole genome shotgun (WGS) entry which is preliminary data.</text>
</comment>
<gene>
    <name evidence="1" type="ORF">M0811_11633</name>
</gene>
<dbReference type="Proteomes" id="UP001149090">
    <property type="component" value="Unassembled WGS sequence"/>
</dbReference>
<keyword evidence="2" id="KW-1185">Reference proteome</keyword>
<reference evidence="1" key="1">
    <citation type="submission" date="2022-10" db="EMBL/GenBank/DDBJ databases">
        <title>Novel sulphate-reducing endosymbionts in the free-living metamonad Anaeramoeba.</title>
        <authorList>
            <person name="Jerlstrom-Hultqvist J."/>
            <person name="Cepicka I."/>
            <person name="Gallot-Lavallee L."/>
            <person name="Salas-Leiva D."/>
            <person name="Curtis B.A."/>
            <person name="Zahonova K."/>
            <person name="Pipaliya S."/>
            <person name="Dacks J."/>
            <person name="Roger A.J."/>
        </authorList>
    </citation>
    <scope>NUCLEOTIDE SEQUENCE</scope>
    <source>
        <strain evidence="1">BMAN</strain>
    </source>
</reference>
<evidence type="ECO:0000313" key="2">
    <source>
        <dbReference type="Proteomes" id="UP001149090"/>
    </source>
</evidence>
<sequence length="138" mass="16330">MQTTLYLMESNFYHGSFWIIQFFPNYHLNLNSDCFNQLNKNSERLKTILKIKKEKDVLINLSDNQETGDMLYYSCRKLKIDNPNSNIVVIHLAILKTLEKCFFIQFKEEVQKPFSVNIDSLIFPNPKSIFNIEQLSKI</sequence>
<proteinExistence type="predicted"/>
<dbReference type="AlphaFoldDB" id="A0A9Q0LBL3"/>
<dbReference type="EMBL" id="JAPDFW010000104">
    <property type="protein sequence ID" value="KAJ5069460.1"/>
    <property type="molecule type" value="Genomic_DNA"/>
</dbReference>